<evidence type="ECO:0000256" key="3">
    <source>
        <dbReference type="ARBA" id="ARBA00022692"/>
    </source>
</evidence>
<proteinExistence type="predicted"/>
<evidence type="ECO:0000313" key="9">
    <source>
        <dbReference type="Proteomes" id="UP001499843"/>
    </source>
</evidence>
<reference evidence="8 9" key="1">
    <citation type="journal article" date="2019" name="Int. J. Syst. Evol. Microbiol.">
        <title>The Global Catalogue of Microorganisms (GCM) 10K type strain sequencing project: providing services to taxonomists for standard genome sequencing and annotation.</title>
        <authorList>
            <consortium name="The Broad Institute Genomics Platform"/>
            <consortium name="The Broad Institute Genome Sequencing Center for Infectious Disease"/>
            <person name="Wu L."/>
            <person name="Ma J."/>
        </authorList>
    </citation>
    <scope>NUCLEOTIDE SEQUENCE [LARGE SCALE GENOMIC DNA]</scope>
    <source>
        <strain evidence="8 9">JCM 16114</strain>
    </source>
</reference>
<dbReference type="InterPro" id="IPR002524">
    <property type="entry name" value="Cation_efflux"/>
</dbReference>
<dbReference type="InterPro" id="IPR027469">
    <property type="entry name" value="Cation_efflux_TMD_sf"/>
</dbReference>
<dbReference type="EMBL" id="BAAAQX010000005">
    <property type="protein sequence ID" value="GAA2206968.1"/>
    <property type="molecule type" value="Genomic_DNA"/>
</dbReference>
<keyword evidence="2" id="KW-0813">Transport</keyword>
<keyword evidence="4 6" id="KW-1133">Transmembrane helix</keyword>
<comment type="subcellular location">
    <subcellularLocation>
        <location evidence="1">Membrane</location>
        <topology evidence="1">Multi-pass membrane protein</topology>
    </subcellularLocation>
</comment>
<feature type="transmembrane region" description="Helical" evidence="6">
    <location>
        <begin position="197"/>
        <end position="215"/>
    </location>
</feature>
<evidence type="ECO:0000313" key="8">
    <source>
        <dbReference type="EMBL" id="GAA2206968.1"/>
    </source>
</evidence>
<sequence>MGEGNSGESLGTVLVAGAANLTIALAKLVAGVISGSAAMLSESAHSAADTVTELLLLVAVRRSGKPADRRHPFGHGKSGFFWAMMAAVATLVGGAGFSITHGLHEISHGEELGDLTVSYVVLAVSFVIEGISFSKAYRQLRGEARRYDVSPLRLVRLTSDTALKAVLFEDAAALVGLLIAGAGLLGSQVTGSALWDGAASIGIGLLLLVVALILIQSNLSLLIGQAAPQALETGIRAVLMAQPEVEDVVELMTMIIGPGEVLVAAKIDFRDEASAAGVEIACEEVDRRLRERFSGVRQVFLDPTPTRRRF</sequence>
<keyword evidence="5 6" id="KW-0472">Membrane</keyword>
<evidence type="ECO:0000259" key="7">
    <source>
        <dbReference type="Pfam" id="PF01545"/>
    </source>
</evidence>
<dbReference type="SUPFAM" id="SSF161111">
    <property type="entry name" value="Cation efflux protein transmembrane domain-like"/>
    <property type="match status" value="1"/>
</dbReference>
<organism evidence="8 9">
    <name type="scientific">Nonomuraea monospora</name>
    <dbReference type="NCBI Taxonomy" id="568818"/>
    <lineage>
        <taxon>Bacteria</taxon>
        <taxon>Bacillati</taxon>
        <taxon>Actinomycetota</taxon>
        <taxon>Actinomycetes</taxon>
        <taxon>Streptosporangiales</taxon>
        <taxon>Streptosporangiaceae</taxon>
        <taxon>Nonomuraea</taxon>
    </lineage>
</organism>
<evidence type="ECO:0000256" key="4">
    <source>
        <dbReference type="ARBA" id="ARBA00022989"/>
    </source>
</evidence>
<evidence type="ECO:0000256" key="5">
    <source>
        <dbReference type="ARBA" id="ARBA00023136"/>
    </source>
</evidence>
<evidence type="ECO:0000256" key="1">
    <source>
        <dbReference type="ARBA" id="ARBA00004141"/>
    </source>
</evidence>
<accession>A0ABN3CC70</accession>
<dbReference type="Proteomes" id="UP001499843">
    <property type="component" value="Unassembled WGS sequence"/>
</dbReference>
<protein>
    <submittedName>
        <fullName evidence="8">Cation diffusion facilitator family transporter</fullName>
    </submittedName>
</protein>
<comment type="caution">
    <text evidence="8">The sequence shown here is derived from an EMBL/GenBank/DDBJ whole genome shotgun (WGS) entry which is preliminary data.</text>
</comment>
<name>A0ABN3CC70_9ACTN</name>
<dbReference type="Pfam" id="PF01545">
    <property type="entry name" value="Cation_efflux"/>
    <property type="match status" value="1"/>
</dbReference>
<dbReference type="InterPro" id="IPR036837">
    <property type="entry name" value="Cation_efflux_CTD_sf"/>
</dbReference>
<dbReference type="InterPro" id="IPR058533">
    <property type="entry name" value="Cation_efflux_TM"/>
</dbReference>
<dbReference type="SUPFAM" id="SSF160240">
    <property type="entry name" value="Cation efflux protein cytoplasmic domain-like"/>
    <property type="match status" value="1"/>
</dbReference>
<dbReference type="InterPro" id="IPR040177">
    <property type="entry name" value="SLC30A9"/>
</dbReference>
<dbReference type="PANTHER" id="PTHR13414:SF9">
    <property type="entry name" value="PROTON-COUPLED ZINC ANTIPORTER SLC30A9, MITOCHONDRIAL"/>
    <property type="match status" value="1"/>
</dbReference>
<dbReference type="Gene3D" id="1.20.1510.10">
    <property type="entry name" value="Cation efflux protein transmembrane domain"/>
    <property type="match status" value="1"/>
</dbReference>
<evidence type="ECO:0000256" key="6">
    <source>
        <dbReference type="SAM" id="Phobius"/>
    </source>
</evidence>
<dbReference type="NCBIfam" id="TIGR01297">
    <property type="entry name" value="CDF"/>
    <property type="match status" value="1"/>
</dbReference>
<gene>
    <name evidence="8" type="ORF">GCM10009850_024260</name>
</gene>
<evidence type="ECO:0000256" key="2">
    <source>
        <dbReference type="ARBA" id="ARBA00022448"/>
    </source>
</evidence>
<feature type="transmembrane region" description="Helical" evidence="6">
    <location>
        <begin position="79"/>
        <end position="99"/>
    </location>
</feature>
<feature type="transmembrane region" description="Helical" evidence="6">
    <location>
        <begin position="119"/>
        <end position="137"/>
    </location>
</feature>
<dbReference type="RefSeq" id="WP_344473708.1">
    <property type="nucleotide sequence ID" value="NZ_BAAAQX010000005.1"/>
</dbReference>
<feature type="transmembrane region" description="Helical" evidence="6">
    <location>
        <begin position="166"/>
        <end position="185"/>
    </location>
</feature>
<dbReference type="Gene3D" id="3.30.70.1350">
    <property type="entry name" value="Cation efflux protein, cytoplasmic domain"/>
    <property type="match status" value="1"/>
</dbReference>
<feature type="domain" description="Cation efflux protein transmembrane" evidence="7">
    <location>
        <begin position="13"/>
        <end position="223"/>
    </location>
</feature>
<dbReference type="PANTHER" id="PTHR13414">
    <property type="entry name" value="HUEL-CATION TRANSPORTER"/>
    <property type="match status" value="1"/>
</dbReference>
<keyword evidence="9" id="KW-1185">Reference proteome</keyword>
<keyword evidence="3 6" id="KW-0812">Transmembrane</keyword>
<feature type="transmembrane region" description="Helical" evidence="6">
    <location>
        <begin position="12"/>
        <end position="33"/>
    </location>
</feature>